<dbReference type="PANTHER" id="PTHR30528">
    <property type="entry name" value="CYTOPLASMIC PROTEIN"/>
    <property type="match status" value="1"/>
</dbReference>
<evidence type="ECO:0008006" key="3">
    <source>
        <dbReference type="Google" id="ProtNLM"/>
    </source>
</evidence>
<dbReference type="AlphaFoldDB" id="A0A3E0VVJ1"/>
<proteinExistence type="predicted"/>
<gene>
    <name evidence="1" type="ORF">B7R22_10800</name>
</gene>
<dbReference type="OrthoDB" id="9787207at2"/>
<dbReference type="PROSITE" id="PS51318">
    <property type="entry name" value="TAT"/>
    <property type="match status" value="1"/>
</dbReference>
<dbReference type="InterPro" id="IPR006311">
    <property type="entry name" value="TAT_signal"/>
</dbReference>
<organism evidence="1 2">
    <name type="scientific">Subtercola boreus</name>
    <dbReference type="NCBI Taxonomy" id="120213"/>
    <lineage>
        <taxon>Bacteria</taxon>
        <taxon>Bacillati</taxon>
        <taxon>Actinomycetota</taxon>
        <taxon>Actinomycetes</taxon>
        <taxon>Micrococcales</taxon>
        <taxon>Microbacteriaceae</taxon>
        <taxon>Subtercola</taxon>
    </lineage>
</organism>
<dbReference type="EMBL" id="NBXB01000029">
    <property type="protein sequence ID" value="RFA14094.1"/>
    <property type="molecule type" value="Genomic_DNA"/>
</dbReference>
<protein>
    <recommendedName>
        <fullName evidence="3">Cytoplasmic protein</fullName>
    </recommendedName>
</protein>
<reference evidence="1 2" key="1">
    <citation type="submission" date="2017-04" db="EMBL/GenBank/DDBJ databases">
        <title>Comparative genome analysis of Subtercola boreus.</title>
        <authorList>
            <person name="Cho Y.-J."/>
            <person name="Cho A."/>
            <person name="Kim O.-S."/>
            <person name="Lee J.-I."/>
        </authorList>
    </citation>
    <scope>NUCLEOTIDE SEQUENCE [LARGE SCALE GENOMIC DNA]</scope>
    <source>
        <strain evidence="1 2">P27479</strain>
    </source>
</reference>
<dbReference type="Proteomes" id="UP000256541">
    <property type="component" value="Unassembled WGS sequence"/>
</dbReference>
<comment type="caution">
    <text evidence="1">The sequence shown here is derived from an EMBL/GenBank/DDBJ whole genome shotgun (WGS) entry which is preliminary data.</text>
</comment>
<evidence type="ECO:0000313" key="2">
    <source>
        <dbReference type="Proteomes" id="UP000256541"/>
    </source>
</evidence>
<sequence length="428" mass="46711">MVDSMSAALARRVALAAQGFGAARAVGSATSAPATPAAATSAPATAAATTPGLRQLTPLVAKLALLQIDSVNVFERSHYLPVFARAGAYDKAELDRLTYGPRMVEYWAHVASFIPVTTLPLLQWRMDDYRSRASAGADTWTAANPQMIEWLQGELAEKGPMTASAFEHESNRRNGPWWGWSDVKIGLETLFRWGDVVSAGRTRFERLYALPSQALPAAVVSAMQEAPLPRAEAVRGLVSQSARALGVATLGDIADYFRLKTVDALPAVRALEESGELLPVAVDGWHRPAWLHRDARLPRRMDAAAILSPFDPVVWRRERAERLFDFHYRIEIYTPQPKRIFGYYVLPVLIDDRVVGRVDLKSDRQAGVLRVQSAWIEPWVSPTAFPTIAARLAAVLRTTAAWQGLDAIAVMPAGTFAAPLAAELALPA</sequence>
<name>A0A3E0VVJ1_9MICO</name>
<accession>A0A3E0VVJ1</accession>
<dbReference type="RefSeq" id="WP_116411751.1">
    <property type="nucleotide sequence ID" value="NZ_NBXB01000029.1"/>
</dbReference>
<dbReference type="InterPro" id="IPR009351">
    <property type="entry name" value="AlkZ-like"/>
</dbReference>
<dbReference type="PANTHER" id="PTHR30528:SF0">
    <property type="entry name" value="CYTOPLASMIC PROTEIN"/>
    <property type="match status" value="1"/>
</dbReference>
<evidence type="ECO:0000313" key="1">
    <source>
        <dbReference type="EMBL" id="RFA14094.1"/>
    </source>
</evidence>
<dbReference type="Pfam" id="PF06224">
    <property type="entry name" value="AlkZ-like"/>
    <property type="match status" value="1"/>
</dbReference>